<gene>
    <name evidence="19" type="primary">Naat1_0</name>
    <name evidence="19" type="ORF">G6Z78_0003236</name>
</gene>
<protein>
    <recommendedName>
        <fullName evidence="14">Sodium-dependent nutrient amino acid transporter 1</fullName>
    </recommendedName>
</protein>
<evidence type="ECO:0000313" key="19">
    <source>
        <dbReference type="EMBL" id="KAG5327807.1"/>
    </source>
</evidence>
<keyword evidence="6" id="KW-0029">Amino-acid transport</keyword>
<keyword evidence="15" id="KW-0479">Metal-binding</keyword>
<dbReference type="EMBL" id="JAANIA010000042">
    <property type="protein sequence ID" value="KAG5327807.1"/>
    <property type="molecule type" value="Genomic_DNA"/>
</dbReference>
<dbReference type="Pfam" id="PF00209">
    <property type="entry name" value="SNF"/>
    <property type="match status" value="1"/>
</dbReference>
<dbReference type="GO" id="GO:0089718">
    <property type="term" value="P:amino acid import across plasma membrane"/>
    <property type="evidence" value="ECO:0007669"/>
    <property type="project" value="TreeGrafter"/>
</dbReference>
<feature type="region of interest" description="Disordered" evidence="17">
    <location>
        <begin position="352"/>
        <end position="375"/>
    </location>
</feature>
<keyword evidence="5" id="KW-0769">Symport</keyword>
<dbReference type="PANTHER" id="PTHR11616">
    <property type="entry name" value="SODIUM/CHLORIDE DEPENDENT TRANSPORTER"/>
    <property type="match status" value="1"/>
</dbReference>
<name>A0A836JV45_9HYME</name>
<evidence type="ECO:0000256" key="8">
    <source>
        <dbReference type="ARBA" id="ARBA00023053"/>
    </source>
</evidence>
<evidence type="ECO:0000256" key="17">
    <source>
        <dbReference type="SAM" id="MobiDB-lite"/>
    </source>
</evidence>
<keyword evidence="10 18" id="KW-0472">Membrane</keyword>
<evidence type="ECO:0000256" key="3">
    <source>
        <dbReference type="ARBA" id="ARBA00022448"/>
    </source>
</evidence>
<dbReference type="GO" id="GO:0005283">
    <property type="term" value="F:amino acid:sodium symporter activity"/>
    <property type="evidence" value="ECO:0007669"/>
    <property type="project" value="TreeGrafter"/>
</dbReference>
<feature type="non-terminal residue" evidence="19">
    <location>
        <position position="395"/>
    </location>
</feature>
<evidence type="ECO:0000256" key="7">
    <source>
        <dbReference type="ARBA" id="ARBA00022989"/>
    </source>
</evidence>
<dbReference type="GO" id="GO:0015179">
    <property type="term" value="F:L-amino acid transmembrane transporter activity"/>
    <property type="evidence" value="ECO:0007669"/>
    <property type="project" value="TreeGrafter"/>
</dbReference>
<keyword evidence="4 18" id="KW-0812">Transmembrane</keyword>
<sequence>SRDPFSGLGYSQAFGAFCVVSYYSALMALTLYYLVSSFQSKLPWSFCRPEWKDYCIDLMFKNVSEDRIATIQSSAELYFRKIVLQEYASIENGIGVPSWHLSICLFLSWVCVFGVLFRGVKSTGKAVYFLALFPYIVMTALLIRAVTLEGAVDGILFFVTPKWDALWKPTVWYAAITQCLFSLSVCFGPIINYSDVMIVTTLDTFTSLIAHCSKIYDFRQTNEDSSMPAKKSHSKERTARTLAIVKKAQALISDDPGQSLRKLTSIVGVSEPTMRRIAEKDLRYELYTSCSPRLPFWPPNSPDLNPLDYYVWSVVERVINKSRHPNVTLLRTIIEAAFIGSATLQRAYEHFRPRTSSVQQPSNATSASGSYPPALDSSMQMFDLLETVEQSEMQK</sequence>
<accession>A0A836JV45</accession>
<evidence type="ECO:0000256" key="4">
    <source>
        <dbReference type="ARBA" id="ARBA00022692"/>
    </source>
</evidence>
<evidence type="ECO:0000256" key="18">
    <source>
        <dbReference type="SAM" id="Phobius"/>
    </source>
</evidence>
<keyword evidence="7 18" id="KW-1133">Transmembrane helix</keyword>
<keyword evidence="12" id="KW-0739">Sodium transport</keyword>
<evidence type="ECO:0000256" key="15">
    <source>
        <dbReference type="PIRSR" id="PIRSR600175-1"/>
    </source>
</evidence>
<evidence type="ECO:0000256" key="5">
    <source>
        <dbReference type="ARBA" id="ARBA00022847"/>
    </source>
</evidence>
<evidence type="ECO:0000256" key="11">
    <source>
        <dbReference type="ARBA" id="ARBA00023180"/>
    </source>
</evidence>
<feature type="compositionally biased region" description="Polar residues" evidence="17">
    <location>
        <begin position="354"/>
        <end position="369"/>
    </location>
</feature>
<feature type="transmembrane region" description="Helical" evidence="18">
    <location>
        <begin position="99"/>
        <end position="120"/>
    </location>
</feature>
<evidence type="ECO:0000256" key="16">
    <source>
        <dbReference type="PIRSR" id="PIRSR600175-2"/>
    </source>
</evidence>
<organism evidence="19 20">
    <name type="scientific">Pseudoatta argentina</name>
    <dbReference type="NCBI Taxonomy" id="621737"/>
    <lineage>
        <taxon>Eukaryota</taxon>
        <taxon>Metazoa</taxon>
        <taxon>Ecdysozoa</taxon>
        <taxon>Arthropoda</taxon>
        <taxon>Hexapoda</taxon>
        <taxon>Insecta</taxon>
        <taxon>Pterygota</taxon>
        <taxon>Neoptera</taxon>
        <taxon>Endopterygota</taxon>
        <taxon>Hymenoptera</taxon>
        <taxon>Apocrita</taxon>
        <taxon>Aculeata</taxon>
        <taxon>Formicoidea</taxon>
        <taxon>Formicidae</taxon>
        <taxon>Myrmicinae</taxon>
        <taxon>Pseudoatta</taxon>
    </lineage>
</organism>
<dbReference type="InterPro" id="IPR037272">
    <property type="entry name" value="SNS_sf"/>
</dbReference>
<evidence type="ECO:0000256" key="10">
    <source>
        <dbReference type="ARBA" id="ARBA00023136"/>
    </source>
</evidence>
<dbReference type="Proteomes" id="UP000668214">
    <property type="component" value="Unassembled WGS sequence"/>
</dbReference>
<dbReference type="GO" id="GO:0005886">
    <property type="term" value="C:plasma membrane"/>
    <property type="evidence" value="ECO:0007669"/>
    <property type="project" value="TreeGrafter"/>
</dbReference>
<keyword evidence="20" id="KW-1185">Reference proteome</keyword>
<feature type="transmembrane region" description="Helical" evidence="18">
    <location>
        <begin position="171"/>
        <end position="191"/>
    </location>
</feature>
<dbReference type="PRINTS" id="PR00176">
    <property type="entry name" value="NANEUSMPORT"/>
</dbReference>
<feature type="non-terminal residue" evidence="19">
    <location>
        <position position="1"/>
    </location>
</feature>
<reference evidence="19" key="1">
    <citation type="submission" date="2020-02" db="EMBL/GenBank/DDBJ databases">
        <title>Relaxed selection underlies rapid genomic changes in the transitions from sociality to social parasitism in ants.</title>
        <authorList>
            <person name="Bi X."/>
        </authorList>
    </citation>
    <scope>NUCLEOTIDE SEQUENCE</scope>
    <source>
        <strain evidence="19">BGI-DK2014c</strain>
        <tissue evidence="19">Whole body</tissue>
    </source>
</reference>
<evidence type="ECO:0000256" key="6">
    <source>
        <dbReference type="ARBA" id="ARBA00022970"/>
    </source>
</evidence>
<feature type="transmembrane region" description="Helical" evidence="18">
    <location>
        <begin position="12"/>
        <end position="35"/>
    </location>
</feature>
<comment type="subcellular location">
    <subcellularLocation>
        <location evidence="1">Membrane</location>
        <topology evidence="1">Multi-pass membrane protein</topology>
    </subcellularLocation>
</comment>
<evidence type="ECO:0000256" key="14">
    <source>
        <dbReference type="ARBA" id="ARBA00040215"/>
    </source>
</evidence>
<keyword evidence="3" id="KW-0813">Transport</keyword>
<keyword evidence="9" id="KW-0406">Ion transport</keyword>
<comment type="similarity">
    <text evidence="2">Belongs to the sodium:neurotransmitter symporter (SNF) (TC 2.A.22) family.</text>
</comment>
<evidence type="ECO:0000256" key="1">
    <source>
        <dbReference type="ARBA" id="ARBA00004141"/>
    </source>
</evidence>
<evidence type="ECO:0000313" key="20">
    <source>
        <dbReference type="Proteomes" id="UP000668214"/>
    </source>
</evidence>
<evidence type="ECO:0000256" key="9">
    <source>
        <dbReference type="ARBA" id="ARBA00023065"/>
    </source>
</evidence>
<dbReference type="Gene3D" id="3.30.420.10">
    <property type="entry name" value="Ribonuclease H-like superfamily/Ribonuclease H"/>
    <property type="match status" value="1"/>
</dbReference>
<keyword evidence="8 15" id="KW-0915">Sodium</keyword>
<evidence type="ECO:0000256" key="2">
    <source>
        <dbReference type="ARBA" id="ARBA00006459"/>
    </source>
</evidence>
<feature type="binding site" evidence="15">
    <location>
        <position position="182"/>
    </location>
    <ligand>
        <name>Na(+)</name>
        <dbReference type="ChEBI" id="CHEBI:29101"/>
        <label>1</label>
    </ligand>
</feature>
<dbReference type="InterPro" id="IPR000175">
    <property type="entry name" value="Na/ntran_symport"/>
</dbReference>
<evidence type="ECO:0000256" key="12">
    <source>
        <dbReference type="ARBA" id="ARBA00023201"/>
    </source>
</evidence>
<feature type="transmembrane region" description="Helical" evidence="18">
    <location>
        <begin position="127"/>
        <end position="147"/>
    </location>
</feature>
<proteinExistence type="inferred from homology"/>
<dbReference type="PROSITE" id="PS00754">
    <property type="entry name" value="NA_NEUROTRAN_SYMP_2"/>
    <property type="match status" value="1"/>
</dbReference>
<dbReference type="PANTHER" id="PTHR11616:SF321">
    <property type="entry name" value="SODIUM-DEPENDENT NUTRIENT AMINO ACID TRANSPORTER 1-RELATED"/>
    <property type="match status" value="1"/>
</dbReference>
<dbReference type="AlphaFoldDB" id="A0A836JV45"/>
<keyword evidence="16" id="KW-1015">Disulfide bond</keyword>
<dbReference type="GO" id="GO:0046872">
    <property type="term" value="F:metal ion binding"/>
    <property type="evidence" value="ECO:0007669"/>
    <property type="project" value="UniProtKB-KW"/>
</dbReference>
<evidence type="ECO:0000256" key="13">
    <source>
        <dbReference type="ARBA" id="ARBA00037785"/>
    </source>
</evidence>
<comment type="function">
    <text evidence="13">Unusual broad substrate spectrum amino acid:sodium cotransporter that promotes absorption of the D isomers of essential amino acids. Neutral amino acids are the preferred substrates, especially methionine and phenylalanine.</text>
</comment>
<keyword evidence="11" id="KW-0325">Glycoprotein</keyword>
<feature type="disulfide bond" evidence="16">
    <location>
        <begin position="47"/>
        <end position="55"/>
    </location>
</feature>
<dbReference type="SUPFAM" id="SSF161070">
    <property type="entry name" value="SNF-like"/>
    <property type="match status" value="1"/>
</dbReference>
<comment type="caution">
    <text evidence="19">The sequence shown here is derived from an EMBL/GenBank/DDBJ whole genome shotgun (WGS) entry which is preliminary data.</text>
</comment>
<dbReference type="InterPro" id="IPR036397">
    <property type="entry name" value="RNaseH_sf"/>
</dbReference>
<dbReference type="PROSITE" id="PS50267">
    <property type="entry name" value="NA_NEUROTRAN_SYMP_3"/>
    <property type="match status" value="1"/>
</dbReference>
<dbReference type="GO" id="GO:0003676">
    <property type="term" value="F:nucleic acid binding"/>
    <property type="evidence" value="ECO:0007669"/>
    <property type="project" value="InterPro"/>
</dbReference>